<organism evidence="4 5">
    <name type="scientific">Olsenella profusa F0195</name>
    <dbReference type="NCBI Taxonomy" id="1125712"/>
    <lineage>
        <taxon>Bacteria</taxon>
        <taxon>Bacillati</taxon>
        <taxon>Actinomycetota</taxon>
        <taxon>Coriobacteriia</taxon>
        <taxon>Coriobacteriales</taxon>
        <taxon>Atopobiaceae</taxon>
        <taxon>Olsenella</taxon>
    </lineage>
</organism>
<evidence type="ECO:0000256" key="2">
    <source>
        <dbReference type="ARBA" id="ARBA00022679"/>
    </source>
</evidence>
<keyword evidence="1" id="KW-0328">Glycosyltransferase</keyword>
<dbReference type="PANTHER" id="PTHR46401:SF2">
    <property type="entry name" value="GLYCOSYLTRANSFERASE WBBK-RELATED"/>
    <property type="match status" value="1"/>
</dbReference>
<keyword evidence="2 4" id="KW-0808">Transferase</keyword>
<dbReference type="Gene3D" id="3.40.50.2000">
    <property type="entry name" value="Glycogen Phosphorylase B"/>
    <property type="match status" value="2"/>
</dbReference>
<proteinExistence type="predicted"/>
<dbReference type="Proteomes" id="UP000016638">
    <property type="component" value="Unassembled WGS sequence"/>
</dbReference>
<dbReference type="STRING" id="1125712.HMPREF1316_1721"/>
<dbReference type="RefSeq" id="WP_021726578.1">
    <property type="nucleotide sequence ID" value="NZ_AWEZ01000060.1"/>
</dbReference>
<evidence type="ECO:0000259" key="3">
    <source>
        <dbReference type="Pfam" id="PF13439"/>
    </source>
</evidence>
<gene>
    <name evidence="4" type="ORF">HMPREF1316_1721</name>
</gene>
<accession>U2UVM3</accession>
<dbReference type="InterPro" id="IPR028098">
    <property type="entry name" value="Glyco_trans_4-like_N"/>
</dbReference>
<name>U2UVM3_9ACTN</name>
<dbReference type="Pfam" id="PF13439">
    <property type="entry name" value="Glyco_transf_4"/>
    <property type="match status" value="1"/>
</dbReference>
<dbReference type="PANTHER" id="PTHR46401">
    <property type="entry name" value="GLYCOSYLTRANSFERASE WBBK-RELATED"/>
    <property type="match status" value="1"/>
</dbReference>
<feature type="domain" description="Glycosyltransferase subfamily 4-like N-terminal" evidence="3">
    <location>
        <begin position="15"/>
        <end position="206"/>
    </location>
</feature>
<evidence type="ECO:0000256" key="1">
    <source>
        <dbReference type="ARBA" id="ARBA00022676"/>
    </source>
</evidence>
<dbReference type="AlphaFoldDB" id="U2UVM3"/>
<dbReference type="GO" id="GO:0009103">
    <property type="term" value="P:lipopolysaccharide biosynthetic process"/>
    <property type="evidence" value="ECO:0007669"/>
    <property type="project" value="TreeGrafter"/>
</dbReference>
<dbReference type="PATRIC" id="fig|1125712.3.peg.1708"/>
<dbReference type="GO" id="GO:0016757">
    <property type="term" value="F:glycosyltransferase activity"/>
    <property type="evidence" value="ECO:0007669"/>
    <property type="project" value="UniProtKB-KW"/>
</dbReference>
<dbReference type="Pfam" id="PF13692">
    <property type="entry name" value="Glyco_trans_1_4"/>
    <property type="match status" value="1"/>
</dbReference>
<dbReference type="EMBL" id="AWEZ01000060">
    <property type="protein sequence ID" value="ERL07167.1"/>
    <property type="molecule type" value="Genomic_DNA"/>
</dbReference>
<reference evidence="4 5" key="1">
    <citation type="submission" date="2013-08" db="EMBL/GenBank/DDBJ databases">
        <authorList>
            <person name="Durkin A.S."/>
            <person name="Haft D.R."/>
            <person name="McCorrison J."/>
            <person name="Torralba M."/>
            <person name="Gillis M."/>
            <person name="Haft D.H."/>
            <person name="Methe B."/>
            <person name="Sutton G."/>
            <person name="Nelson K.E."/>
        </authorList>
    </citation>
    <scope>NUCLEOTIDE SEQUENCE [LARGE SCALE GENOMIC DNA]</scope>
    <source>
        <strain evidence="4 5">F0195</strain>
    </source>
</reference>
<dbReference type="eggNOG" id="COG0438">
    <property type="taxonomic scope" value="Bacteria"/>
</dbReference>
<protein>
    <submittedName>
        <fullName evidence="4">Glycosyltransferase 4-like domain protein</fullName>
    </submittedName>
</protein>
<sequence length="413" mass="44436">MRILNVTAQKPDSTGSGIYLAELVRAEAALGHETAVLCGIAATDKVTTLPGETKLYGVRFETEALPFPVCGMSDTMPYPSTRYCDLTKGQAECLVRAFRRAIHEVVGSFQPDLVICHHLFLVTSLVREEVRSCPVVGICHSTDLRQLAHHALASRGPWGEALEERIRHDVAALDAVLALHREQAAQIQATFGCGTGQVRVIGTGYNAHVFSPAASVERRPGAVVYAGKIWRKKGVASLIEACSHIGPHELAAPLSLTLCGGRSNNEEEYEGIARAAAAAPWPIELVGRLSQRDLAQRYREAEAFVLPSFFEGLPLVTIEALACGCKVVMTDLAGIRTWVEENLVDAPVWWVKPPRMASVDEPVPEDLPAFAGRLKAALLAALATPSTPCDTTALSWESVCERLLGIVGEGSSS</sequence>
<keyword evidence="5" id="KW-1185">Reference proteome</keyword>
<dbReference type="SUPFAM" id="SSF53756">
    <property type="entry name" value="UDP-Glycosyltransferase/glycogen phosphorylase"/>
    <property type="match status" value="1"/>
</dbReference>
<evidence type="ECO:0000313" key="4">
    <source>
        <dbReference type="EMBL" id="ERL07167.1"/>
    </source>
</evidence>
<comment type="caution">
    <text evidence="4">The sequence shown here is derived from an EMBL/GenBank/DDBJ whole genome shotgun (WGS) entry which is preliminary data.</text>
</comment>
<evidence type="ECO:0000313" key="5">
    <source>
        <dbReference type="Proteomes" id="UP000016638"/>
    </source>
</evidence>
<dbReference type="CDD" id="cd03801">
    <property type="entry name" value="GT4_PimA-like"/>
    <property type="match status" value="1"/>
</dbReference>